<dbReference type="SMART" id="SM00640">
    <property type="entry name" value="Glyco_32"/>
    <property type="match status" value="1"/>
</dbReference>
<dbReference type="InterPro" id="IPR001362">
    <property type="entry name" value="Glyco_hydro_32"/>
</dbReference>
<dbReference type="EMBL" id="JAUDUY010000007">
    <property type="protein sequence ID" value="MDM9632262.1"/>
    <property type="molecule type" value="Genomic_DNA"/>
</dbReference>
<keyword evidence="9" id="KW-1185">Reference proteome</keyword>
<evidence type="ECO:0000256" key="5">
    <source>
        <dbReference type="SAM" id="MobiDB-lite"/>
    </source>
</evidence>
<dbReference type="InterPro" id="IPR018053">
    <property type="entry name" value="Glyco_hydro_32_AS"/>
</dbReference>
<evidence type="ECO:0000256" key="3">
    <source>
        <dbReference type="ARBA" id="ARBA00023295"/>
    </source>
</evidence>
<dbReference type="Gene3D" id="2.60.120.560">
    <property type="entry name" value="Exo-inulinase, domain 1"/>
    <property type="match status" value="1"/>
</dbReference>
<evidence type="ECO:0000313" key="9">
    <source>
        <dbReference type="Proteomes" id="UP001174839"/>
    </source>
</evidence>
<dbReference type="InterPro" id="IPR023296">
    <property type="entry name" value="Glyco_hydro_beta-prop_sf"/>
</dbReference>
<dbReference type="PROSITE" id="PS51257">
    <property type="entry name" value="PROKAR_LIPOPROTEIN"/>
    <property type="match status" value="1"/>
</dbReference>
<evidence type="ECO:0000313" key="8">
    <source>
        <dbReference type="EMBL" id="MDM9632262.1"/>
    </source>
</evidence>
<sequence>MKNRPLWICALLLFGMLSCKQEQPTREQATDTEEVTDNREPHRPQFHFTPPSHWMNDPNGMFYLDGEYHLSYQYYPDSTVWGPMHWGHAVSKDLVRWEHLPIALYPDSLGYIFSGGSVVDLKNTSGFGTADNPPVVAAFTHHDPVGEKEGRDDFQTQSIAYSLDKGRTWKKYSDNPVLANSAGIRDFRDPKVIWHEASQKWIMALAVYDRVQFFGSEDLKSWQYLSEFGIVGDDRLWECPDLFPLYIPETDQTKWVLLVSIQKDAPNGGTATSYFIGDFDGSKFMGDPGDQKWLDWGTDNYAFVTWDNAPVEPTQRLGIGWMSNWQYAQEVPTVTWRSAMTLPRILSLTPDGSGYTLVSNPVDAVKGLRSVETKLPSLTILGEQVVRGSFSPSQCEILLKTDLEKTTAGLFGITLSNGAGDRLILGFDRDNQQVWADRRGSGPSGFSEEFFKGPHAAPLPMDADAGGDLRIFLDVASVEVFAEGGRMNFTEIFFPSEPYDTLTLWSDEGEWVLQSGSVYSLDGTW</sequence>
<evidence type="ECO:0000259" key="7">
    <source>
        <dbReference type="Pfam" id="PF08244"/>
    </source>
</evidence>
<dbReference type="GO" id="GO:0016787">
    <property type="term" value="F:hydrolase activity"/>
    <property type="evidence" value="ECO:0007669"/>
    <property type="project" value="UniProtKB-KW"/>
</dbReference>
<dbReference type="Gene3D" id="2.115.10.20">
    <property type="entry name" value="Glycosyl hydrolase domain, family 43"/>
    <property type="match status" value="1"/>
</dbReference>
<evidence type="ECO:0000259" key="6">
    <source>
        <dbReference type="Pfam" id="PF00251"/>
    </source>
</evidence>
<dbReference type="InterPro" id="IPR013148">
    <property type="entry name" value="Glyco_hydro_32_N"/>
</dbReference>
<keyword evidence="2 4" id="KW-0378">Hydrolase</keyword>
<dbReference type="InterPro" id="IPR013320">
    <property type="entry name" value="ConA-like_dom_sf"/>
</dbReference>
<gene>
    <name evidence="8" type="ORF">QU605_12320</name>
</gene>
<feature type="region of interest" description="Disordered" evidence="5">
    <location>
        <begin position="23"/>
        <end position="50"/>
    </location>
</feature>
<keyword evidence="3 4" id="KW-0326">Glycosidase</keyword>
<dbReference type="CDD" id="cd18622">
    <property type="entry name" value="GH32_Inu-like"/>
    <property type="match status" value="1"/>
</dbReference>
<dbReference type="PANTHER" id="PTHR42800">
    <property type="entry name" value="EXOINULINASE INUD (AFU_ORTHOLOGUE AFUA_5G00480)"/>
    <property type="match status" value="1"/>
</dbReference>
<dbReference type="Proteomes" id="UP001174839">
    <property type="component" value="Unassembled WGS sequence"/>
</dbReference>
<evidence type="ECO:0000256" key="1">
    <source>
        <dbReference type="ARBA" id="ARBA00009902"/>
    </source>
</evidence>
<dbReference type="InterPro" id="IPR013189">
    <property type="entry name" value="Glyco_hydro_32_C"/>
</dbReference>
<dbReference type="PANTHER" id="PTHR42800:SF1">
    <property type="entry name" value="EXOINULINASE INUD (AFU_ORTHOLOGUE AFUA_5G00480)"/>
    <property type="match status" value="1"/>
</dbReference>
<proteinExistence type="inferred from homology"/>
<dbReference type="RefSeq" id="WP_289725627.1">
    <property type="nucleotide sequence ID" value="NZ_JAUDUY010000007.1"/>
</dbReference>
<protein>
    <submittedName>
        <fullName evidence="8">Glycoside hydrolase family 32 protein</fullName>
    </submittedName>
</protein>
<dbReference type="Pfam" id="PF00251">
    <property type="entry name" value="Glyco_hydro_32N"/>
    <property type="match status" value="1"/>
</dbReference>
<comment type="caution">
    <text evidence="8">The sequence shown here is derived from an EMBL/GenBank/DDBJ whole genome shotgun (WGS) entry which is preliminary data.</text>
</comment>
<dbReference type="SUPFAM" id="SSF49899">
    <property type="entry name" value="Concanavalin A-like lectins/glucanases"/>
    <property type="match status" value="1"/>
</dbReference>
<comment type="similarity">
    <text evidence="1 4">Belongs to the glycosyl hydrolase 32 family.</text>
</comment>
<dbReference type="Pfam" id="PF08244">
    <property type="entry name" value="Glyco_hydro_32C"/>
    <property type="match status" value="1"/>
</dbReference>
<feature type="domain" description="Glycosyl hydrolase family 32 N-terminal" evidence="6">
    <location>
        <begin position="47"/>
        <end position="361"/>
    </location>
</feature>
<evidence type="ECO:0000256" key="2">
    <source>
        <dbReference type="ARBA" id="ARBA00022801"/>
    </source>
</evidence>
<organism evidence="8 9">
    <name type="scientific">Robiginitalea aurantiaca</name>
    <dbReference type="NCBI Taxonomy" id="3056915"/>
    <lineage>
        <taxon>Bacteria</taxon>
        <taxon>Pseudomonadati</taxon>
        <taxon>Bacteroidota</taxon>
        <taxon>Flavobacteriia</taxon>
        <taxon>Flavobacteriales</taxon>
        <taxon>Flavobacteriaceae</taxon>
        <taxon>Robiginitalea</taxon>
    </lineage>
</organism>
<reference evidence="8" key="1">
    <citation type="submission" date="2023-06" db="EMBL/GenBank/DDBJ databases">
        <title>Robiginitalea aurantiacus sp. nov. and Algoriphagus sediminis sp. nov., isolated from coastal sediment.</title>
        <authorList>
            <person name="Zhou Z.Y."/>
            <person name="An J."/>
            <person name="Jia Y.W."/>
            <person name="Du Z.J."/>
        </authorList>
    </citation>
    <scope>NUCLEOTIDE SEQUENCE</scope>
    <source>
        <strain evidence="8">M39</strain>
    </source>
</reference>
<feature type="domain" description="Glycosyl hydrolase family 32 C-terminal" evidence="7">
    <location>
        <begin position="387"/>
        <end position="519"/>
    </location>
</feature>
<dbReference type="SUPFAM" id="SSF75005">
    <property type="entry name" value="Arabinanase/levansucrase/invertase"/>
    <property type="match status" value="1"/>
</dbReference>
<name>A0ABT7WH67_9FLAO</name>
<accession>A0ABT7WH67</accession>
<dbReference type="PROSITE" id="PS00609">
    <property type="entry name" value="GLYCOSYL_HYDROL_F32"/>
    <property type="match status" value="1"/>
</dbReference>
<evidence type="ECO:0000256" key="4">
    <source>
        <dbReference type="RuleBase" id="RU362110"/>
    </source>
</evidence>